<sequence>MTSRGALVPDLLRTAIDLGHEVADEHGGEFEAWTAMYTAEEKAAWGVEPL</sequence>
<evidence type="ECO:0000313" key="1">
    <source>
        <dbReference type="EMBL" id="GMA36907.1"/>
    </source>
</evidence>
<reference evidence="2" key="1">
    <citation type="journal article" date="2019" name="Int. J. Syst. Evol. Microbiol.">
        <title>The Global Catalogue of Microorganisms (GCM) 10K type strain sequencing project: providing services to taxonomists for standard genome sequencing and annotation.</title>
        <authorList>
            <consortium name="The Broad Institute Genomics Platform"/>
            <consortium name="The Broad Institute Genome Sequencing Center for Infectious Disease"/>
            <person name="Wu L."/>
            <person name="Ma J."/>
        </authorList>
    </citation>
    <scope>NUCLEOTIDE SEQUENCE [LARGE SCALE GENOMIC DNA]</scope>
    <source>
        <strain evidence="2">NBRC 112299</strain>
    </source>
</reference>
<dbReference type="Proteomes" id="UP001157125">
    <property type="component" value="Unassembled WGS sequence"/>
</dbReference>
<dbReference type="EMBL" id="BSUN01000001">
    <property type="protein sequence ID" value="GMA36907.1"/>
    <property type="molecule type" value="Genomic_DNA"/>
</dbReference>
<evidence type="ECO:0000313" key="2">
    <source>
        <dbReference type="Proteomes" id="UP001157125"/>
    </source>
</evidence>
<comment type="caution">
    <text evidence="1">The sequence shown here is derived from an EMBL/GenBank/DDBJ whole genome shotgun (WGS) entry which is preliminary data.</text>
</comment>
<accession>A0ABQ6IJK1</accession>
<keyword evidence="2" id="KW-1185">Reference proteome</keyword>
<organism evidence="1 2">
    <name type="scientific">Demequina litorisediminis</name>
    <dbReference type="NCBI Taxonomy" id="1849022"/>
    <lineage>
        <taxon>Bacteria</taxon>
        <taxon>Bacillati</taxon>
        <taxon>Actinomycetota</taxon>
        <taxon>Actinomycetes</taxon>
        <taxon>Micrococcales</taxon>
        <taxon>Demequinaceae</taxon>
        <taxon>Demequina</taxon>
    </lineage>
</organism>
<proteinExistence type="predicted"/>
<dbReference type="RefSeq" id="WP_284328835.1">
    <property type="nucleotide sequence ID" value="NZ_BSUN01000001.1"/>
</dbReference>
<gene>
    <name evidence="1" type="ORF">GCM10025876_31110</name>
</gene>
<protein>
    <submittedName>
        <fullName evidence="1">Uncharacterized protein</fullName>
    </submittedName>
</protein>
<name>A0ABQ6IJK1_9MICO</name>